<name>A0ABT6Q1E8_9PROT</name>
<comment type="catalytic activity">
    <reaction evidence="9">
        <text>O-phospho-L-threonine + H(+) = (R)-1-aminopropan-2-yl phosphate + CO2</text>
        <dbReference type="Rhea" id="RHEA:11492"/>
        <dbReference type="ChEBI" id="CHEBI:15378"/>
        <dbReference type="ChEBI" id="CHEBI:16526"/>
        <dbReference type="ChEBI" id="CHEBI:58563"/>
        <dbReference type="ChEBI" id="CHEBI:58675"/>
        <dbReference type="EC" id="4.1.1.81"/>
    </reaction>
</comment>
<dbReference type="InterPro" id="IPR015424">
    <property type="entry name" value="PyrdxlP-dep_Trfase"/>
</dbReference>
<keyword evidence="7 11" id="KW-0456">Lyase</keyword>
<dbReference type="InterPro" id="IPR015421">
    <property type="entry name" value="PyrdxlP-dep_Trfase_major"/>
</dbReference>
<evidence type="ECO:0000256" key="1">
    <source>
        <dbReference type="ARBA" id="ARBA00001933"/>
    </source>
</evidence>
<protein>
    <recommendedName>
        <fullName evidence="4">threonine-phosphate decarboxylase</fullName>
        <ecNumber evidence="4">4.1.1.81</ecNumber>
    </recommendedName>
    <alternativeName>
        <fullName evidence="8">L-threonine-O-3-phosphate decarboxylase</fullName>
    </alternativeName>
</protein>
<dbReference type="GO" id="GO:0048472">
    <property type="term" value="F:threonine-phosphate decarboxylase activity"/>
    <property type="evidence" value="ECO:0007669"/>
    <property type="project" value="UniProtKB-EC"/>
</dbReference>
<evidence type="ECO:0000256" key="4">
    <source>
        <dbReference type="ARBA" id="ARBA00012285"/>
    </source>
</evidence>
<feature type="domain" description="Aminotransferase class I/classII large" evidence="10">
    <location>
        <begin position="65"/>
        <end position="322"/>
    </location>
</feature>
<comment type="caution">
    <text evidence="11">The sequence shown here is derived from an EMBL/GenBank/DDBJ whole genome shotgun (WGS) entry which is preliminary data.</text>
</comment>
<evidence type="ECO:0000256" key="8">
    <source>
        <dbReference type="ARBA" id="ARBA00029996"/>
    </source>
</evidence>
<sequence>MYHGGQLGEAKRQFPNATQPWLDLSTGINPYAYPYSCISIDHAMRLPFPEDEEKLRAQASKSYGLLNKELMVSAPGTQILISLLPYIFDVRQVCVLSPTYMEHILTWKKANIPVYPVYDFDQFSSFSGQKKTLGILCNPNNPDGRIYRIKQIEQLADRWSDCGNHLLVDEAFMDFEDKGVASLLPHQGISILRSFGKTYGLAGVRLGFLLSDYQRVEKCRQILGPWAVSGHAIQIALQAFKDRLWFEATKAQLKDHIQRFDRLLAHYLCPVIGGTHLFRLVEYEQANALWHWLANCGIWVRRFDYNHRWLRFGLPHSEIEWDRLENALKDYFSSVVV</sequence>
<dbReference type="InterPro" id="IPR005860">
    <property type="entry name" value="CobD"/>
</dbReference>
<comment type="cofactor">
    <cofactor evidence="1">
        <name>pyridoxal 5'-phosphate</name>
        <dbReference type="ChEBI" id="CHEBI:597326"/>
    </cofactor>
</comment>
<comment type="function">
    <text evidence="2">Decarboxylates L-threonine-O-3-phosphate to yield (R)-1-amino-2-propanol O-2-phosphate, the precursor for the linkage between the nucleotide loop and the corrin ring in cobalamin.</text>
</comment>
<evidence type="ECO:0000256" key="6">
    <source>
        <dbReference type="ARBA" id="ARBA00022898"/>
    </source>
</evidence>
<proteinExistence type="predicted"/>
<dbReference type="Pfam" id="PF00155">
    <property type="entry name" value="Aminotran_1_2"/>
    <property type="match status" value="1"/>
</dbReference>
<dbReference type="SUPFAM" id="SSF53383">
    <property type="entry name" value="PLP-dependent transferases"/>
    <property type="match status" value="1"/>
</dbReference>
<dbReference type="InterPro" id="IPR004839">
    <property type="entry name" value="Aminotransferase_I/II_large"/>
</dbReference>
<dbReference type="PANTHER" id="PTHR42885:SF1">
    <property type="entry name" value="THREONINE-PHOSPHATE DECARBOXYLASE"/>
    <property type="match status" value="1"/>
</dbReference>
<comment type="pathway">
    <text evidence="3">Cofactor biosynthesis; adenosylcobalamin biosynthesis.</text>
</comment>
<dbReference type="PANTHER" id="PTHR42885">
    <property type="entry name" value="HISTIDINOL-PHOSPHATE AMINOTRANSFERASE-RELATED"/>
    <property type="match status" value="1"/>
</dbReference>
<dbReference type="Gene3D" id="3.90.1150.10">
    <property type="entry name" value="Aspartate Aminotransferase, domain 1"/>
    <property type="match status" value="1"/>
</dbReference>
<dbReference type="EMBL" id="JASBAO010000001">
    <property type="protein sequence ID" value="MDI2090916.1"/>
    <property type="molecule type" value="Genomic_DNA"/>
</dbReference>
<keyword evidence="12" id="KW-1185">Reference proteome</keyword>
<evidence type="ECO:0000259" key="10">
    <source>
        <dbReference type="Pfam" id="PF00155"/>
    </source>
</evidence>
<reference evidence="11" key="1">
    <citation type="submission" date="2023-05" db="EMBL/GenBank/DDBJ databases">
        <title>Whole genome sequence of Commensalibacter sp.</title>
        <authorList>
            <person name="Charoenyingcharoen P."/>
            <person name="Yukphan P."/>
        </authorList>
    </citation>
    <scope>NUCLEOTIDE SEQUENCE</scope>
    <source>
        <strain evidence="11">TBRC 16381</strain>
    </source>
</reference>
<evidence type="ECO:0000256" key="3">
    <source>
        <dbReference type="ARBA" id="ARBA00004953"/>
    </source>
</evidence>
<evidence type="ECO:0000313" key="11">
    <source>
        <dbReference type="EMBL" id="MDI2090916.1"/>
    </source>
</evidence>
<dbReference type="Gene3D" id="3.40.640.10">
    <property type="entry name" value="Type I PLP-dependent aspartate aminotransferase-like (Major domain)"/>
    <property type="match status" value="1"/>
</dbReference>
<dbReference type="RefSeq" id="WP_281448035.1">
    <property type="nucleotide sequence ID" value="NZ_JASBAO010000001.1"/>
</dbReference>
<accession>A0ABT6Q1E8</accession>
<dbReference type="NCBIfam" id="TIGR01140">
    <property type="entry name" value="L_thr_O3P_dcar"/>
    <property type="match status" value="1"/>
</dbReference>
<evidence type="ECO:0000256" key="9">
    <source>
        <dbReference type="ARBA" id="ARBA00048531"/>
    </source>
</evidence>
<evidence type="ECO:0000313" key="12">
    <source>
        <dbReference type="Proteomes" id="UP001431634"/>
    </source>
</evidence>
<evidence type="ECO:0000256" key="5">
    <source>
        <dbReference type="ARBA" id="ARBA00022573"/>
    </source>
</evidence>
<gene>
    <name evidence="11" type="primary">cobD</name>
    <name evidence="11" type="ORF">QJV27_05950</name>
</gene>
<evidence type="ECO:0000256" key="2">
    <source>
        <dbReference type="ARBA" id="ARBA00003444"/>
    </source>
</evidence>
<dbReference type="CDD" id="cd00609">
    <property type="entry name" value="AAT_like"/>
    <property type="match status" value="1"/>
</dbReference>
<dbReference type="EC" id="4.1.1.81" evidence="4"/>
<evidence type="ECO:0000256" key="7">
    <source>
        <dbReference type="ARBA" id="ARBA00023239"/>
    </source>
</evidence>
<dbReference type="Proteomes" id="UP001431634">
    <property type="component" value="Unassembled WGS sequence"/>
</dbReference>
<keyword evidence="6" id="KW-0663">Pyridoxal phosphate</keyword>
<organism evidence="11 12">
    <name type="scientific">Commensalibacter oyaizuii</name>
    <dbReference type="NCBI Taxonomy" id="3043873"/>
    <lineage>
        <taxon>Bacteria</taxon>
        <taxon>Pseudomonadati</taxon>
        <taxon>Pseudomonadota</taxon>
        <taxon>Alphaproteobacteria</taxon>
        <taxon>Acetobacterales</taxon>
        <taxon>Acetobacteraceae</taxon>
    </lineage>
</organism>
<dbReference type="InterPro" id="IPR015422">
    <property type="entry name" value="PyrdxlP-dep_Trfase_small"/>
</dbReference>
<keyword evidence="5" id="KW-0169">Cobalamin biosynthesis</keyword>